<feature type="region of interest" description="Disordered" evidence="1">
    <location>
        <begin position="1009"/>
        <end position="1036"/>
    </location>
</feature>
<dbReference type="InterPro" id="IPR028103">
    <property type="entry name" value="Spatacsin"/>
</dbReference>
<protein>
    <recommendedName>
        <fullName evidence="2">Spatacsin C-terminal domain-containing protein</fullName>
    </recommendedName>
</protein>
<dbReference type="InterPro" id="IPR028107">
    <property type="entry name" value="Spatacsin_C_dom"/>
</dbReference>
<gene>
    <name evidence="3" type="ORF">OLEA9_A116986</name>
</gene>
<dbReference type="Gramene" id="OE9A116986T2">
    <property type="protein sequence ID" value="OE9A116986C2"/>
    <property type="gene ID" value="OE9A116986"/>
</dbReference>
<comment type="caution">
    <text evidence="3">The sequence shown here is derived from an EMBL/GenBank/DDBJ whole genome shotgun (WGS) entry which is preliminary data.</text>
</comment>
<proteinExistence type="predicted"/>
<dbReference type="OrthoDB" id="2018754at2759"/>
<organism evidence="3 4">
    <name type="scientific">Olea europaea subsp. europaea</name>
    <dbReference type="NCBI Taxonomy" id="158383"/>
    <lineage>
        <taxon>Eukaryota</taxon>
        <taxon>Viridiplantae</taxon>
        <taxon>Streptophyta</taxon>
        <taxon>Embryophyta</taxon>
        <taxon>Tracheophyta</taxon>
        <taxon>Spermatophyta</taxon>
        <taxon>Magnoliopsida</taxon>
        <taxon>eudicotyledons</taxon>
        <taxon>Gunneridae</taxon>
        <taxon>Pentapetalae</taxon>
        <taxon>asterids</taxon>
        <taxon>lamiids</taxon>
        <taxon>Lamiales</taxon>
        <taxon>Oleaceae</taxon>
        <taxon>Oleeae</taxon>
        <taxon>Olea</taxon>
    </lineage>
</organism>
<dbReference type="PANTHER" id="PTHR13650">
    <property type="entry name" value="SPATACSIN"/>
    <property type="match status" value="1"/>
</dbReference>
<dbReference type="PANTHER" id="PTHR13650:SF0">
    <property type="entry name" value="SPATACSIN"/>
    <property type="match status" value="1"/>
</dbReference>
<evidence type="ECO:0000313" key="4">
    <source>
        <dbReference type="Proteomes" id="UP000594638"/>
    </source>
</evidence>
<evidence type="ECO:0000256" key="1">
    <source>
        <dbReference type="SAM" id="MobiDB-lite"/>
    </source>
</evidence>
<dbReference type="EMBL" id="CACTIH010009039">
    <property type="protein sequence ID" value="CAA3020516.1"/>
    <property type="molecule type" value="Genomic_DNA"/>
</dbReference>
<name>A0A8S0UNM8_OLEEU</name>
<keyword evidence="4" id="KW-1185">Reference proteome</keyword>
<evidence type="ECO:0000313" key="3">
    <source>
        <dbReference type="EMBL" id="CAA3020516.1"/>
    </source>
</evidence>
<evidence type="ECO:0000259" key="2">
    <source>
        <dbReference type="Pfam" id="PF14649"/>
    </source>
</evidence>
<accession>A0A8S0UNM8</accession>
<dbReference type="Proteomes" id="UP000594638">
    <property type="component" value="Unassembled WGS sequence"/>
</dbReference>
<dbReference type="GO" id="GO:0005737">
    <property type="term" value="C:cytoplasm"/>
    <property type="evidence" value="ECO:0007669"/>
    <property type="project" value="TreeGrafter"/>
</dbReference>
<feature type="domain" description="Spatacsin C-terminal" evidence="2">
    <location>
        <begin position="2974"/>
        <end position="3265"/>
    </location>
</feature>
<sequence length="3356" mass="374425">MSCSDFPISIPIIISITGNTNTQRFRRLQYYEKQRTEEADQLSDFAADLAETGCQVLVLWGERNGVLHWGRRRSASILAEVADVLMLDSNLRHSRPRGKWVRGNWRPLDVGSLILNTDAAVMAGTGNFGVGAVHMNFNCSYDDEGLRILQLRKWAPSEFQYNPLDFREGFLSPTREFLLLLSYNFEALLLPLVKDRWMKSKEPESNYYASFQNPPELSVPSISGTLENNSSTSEPVELDFSNNCTSDITFPRYSNYGFISDVSSVAWGICVDKCDQHEDTPFQDLLFVSGSHGVVVHAFPQFSKTNEVTKCIQEGDFGQGMWVDWGPSTTLSCNSEVQGESKLHFEASRETPNSIDVEAVEDLSASVAAKIWLRTFLTKVETLKSADGMYTRFPKCCSKEMISFRILDQDSQLLDFIFHGSSPVSLEKENGTISPDDPLKNTSVNACSRPSIMGLEDDNLSNSVSSGLNNFCKCIKVFSGDSHRLVGFALLLRDPIPVTTNDANERKCNQLFVAVARLANWGIQWVCSVKLEENAGRSRLSEWTDFSFSHTFLICLSASGLISFYGATTGEYVTCLDVTHICQLGYNPSSEEQEIDSNALKDKMQEKSFHYVGSFTGKRRFRRLVTSSNSSVLGVMDESGVTFVVCTDDHIPEDYFSFENLLHQHQHLGLGLLVGWEVGAAEIGYQRAFSNMSIFQDVPWNRSSSFTGNLRGKELLKTHESNFKDQRSQYGLHVANFYKTAQRLDQKKFSSTDFSSLHMRKVFLPPGGSNEDDVICFSPFGITRLMKKHSCLGKSCEVTHSDLHVDFIVGDDNSYNARGREARVKGAVGCNFHGFLYLVTEEGLSVVLPSLSVSSHFYPVEAIGYKLPSSTNSMRCQAGSLFGTEGIKNIWAPWKVEILDKVLLYEGPEEADQLCLENGWDLQISRIRRLQLALDYLKFEEIESSLEMLMGVNLVEEGIMRVLFAAIYLMFYKVSNDNEVSAALRLLAFATAFATKVIRKYGLLQHNKDTLEPRGSRGNQEFSLPPDPTCKKHDGVGNSRRLRDMAQFLVIIRNLQRQLNAKFKRPSQGLVDGLGDSSLVNRDLSEDDSKDLVVSANALSLDASNQLEKSYPAPETDLISAKNLALMPADTFAAKTHEDLENFRAAVLVSEGSALGKRILPSENPKEMIARWELSNLDLKTIVKDALLSGRLPLAVLKLHLQHSKDLVPGTETHDTFNEVRVAGRAIAYDLFLKGEIGLGMATLQKLGEDVETALRQLVFGSVRRSLRVQIAEEMKRYGYLGLHELKILEILSLIERVYPCNSFWRTFGSRWKELKRVSNVDAPGEINLHLLHPPYKSLIIPCGEIDGVVLGSWTSIDEQSIPTGVDDDSSEAAYWIAAAAWSDAWDQRIIDRVVLDQPLHMGVNVLWESQLEYYVCHNNWAEVSKLLEVIPSYALSSGSLSISMDGLHSASSIEYGGELSEYNYPNFLEELDAVCMNVPRIRVFRFPTNNVSSSWLRMLMEQQLAKKFIFLKDFWHCTAEVVYLLARSGFIQGMPDNSFLDGSVDSSSDSILVIGDVSVNPDAVQALHKVFIHFCAQYNLLNLLDVYLDHHKLGADQNYVSVLQDAAGDNEWVKWLILLRVKGKEYDASFSNARAVASRNLVSGSNLSVLEIDDIVRTVDDIAEGAGEIAALATLMFAPIPLQECLSSGSVNRHYSSYQCTLENLRPALQRFPTLWRTLVTACFGQGPYNVFAPKTTVSGVSDILDYLNWRENVFFSSAHDTSLLQMVPCWFPKALRRLIQLYIQGPIGWQSLVDPQTGEFSIERYIYYLVNSSDHAEISALSWEVAVQKHIKEEIYAISLEETGPGLEHYLHRGRAMAAFNHLLAARVQKLKSENTFNGRTVASLNEQTNVQSDVHALLGPITQNEGSLLSSVIPLAVVHFEDTVFVASCALLLELCGLSASILRIDIAALRRISSFYKSNDNNPYKQLSPKDNAFYSKSLEVNITESLARALADDYRHDYVMEKGDKNYGTSNQPTRALMLVLQHLEKASLPLLSDGMTCGSWLLTGNGDGADLRSQQKVASERWHLVTVFCQMHNIPLSTKYLAILARDNDWVGFLSEAQFGGYLSDTVIQVASKEFSDPRLKIHILTVLRSMLRKKVSSSSNLDAAEKRNETSFSNENLYTPVELFGIIAECEKGEKPGEALLLKAKNLRWSILAMVASCFADVSPLSCLTVWLEITAARETSAIKVNDIASQMAKNVAAAVEATNSLPGNARTVTFHYNRRSPKRRRLMEPISVDSLALTASKMSTSSGSTKTQGVIAKKENQDGEDVEVSADVDDVAGLLSRMVAVLCEQHLFLPLLRAFEIFLPSCSLLPFVRALQAFSQMRLSEASAHLGSFAISIKEESSHTHTHSGRERHIGNSWTSSTAVKAADAILATCPSPYEKRCLLQLLAATDFGDGGSTATYYRRLYWKINLAEPSLRTDDHSHLGNETLDDASLLSALEKNGYWEQARNWARQLEASGESLWKSAANHVTEMQAEAMVAEWKEFLWDVPEERIALWSHCQTLFLRYSFPALQAGQFFLKHAEVVEKDLPVRELHELLLLSLQWLSGMITQSNPVYPLHLLREIETRVWLLAVESEAQVKNEGEYALTYTTLEPGTGKGSNIIDSTANVISKMDDHINGMKSKISEKHDARENSQTRFRIPQTVDSSFSSIAGGGSKIKRRAKGFASSRRPLLDVLDKYFESEGVPLPVNNRDDSQLVDENFKMDISLSRWEERIGPAELERAVLSLLDFGQTTAARQLQNKLSPGNTPSEFTLVDVALKLASLSTPHNKLSVSVLDNEVRSFIQSYNLQIDHHVIDPLKVLEILATILMEGSGRGLCKRIISVVKAANVLGLSFSEAFEKQPIELLQLLSLKAQDSFEEANLLVQTQSIPASSIAQILAESFLKGLLAAHRGGYMDSQKEEGPAPLLWRFSDFLKWAELCPSESEIGHALMRLVITGQEIPHACEVELLILSHHFYKSSACLDGVDVLVALAAARVEAYVSEGDFSCLARLITGVGNFHALNFILGILIENGQLDLLLQKYSAAADANSGTAEAVRGFRMSVLTSLKQFNPNDLDAFAMVYNHFDMKHETASLLELRAKQSSQQWFLRYDKDQNEDLLESMCYFIEAAEVHSSIDAGNKTRKACAQASLVSLQIRMPDTQWLNLSDTNARRRLVEQSRFQEALIVAEAYGLNQPSEWALVLWDQMLKPEPTEQFVAEFVAVLPLPPSTLAELARFYKAEMAARGEQSQFSVWLTGGRMHGDWAKYLVRSFRSLLKRTRDLRLRLQLATVATGFTDVMDACNKALDKVPENAGPLVLRKGHGGAYLPLM</sequence>
<dbReference type="Pfam" id="PF14649">
    <property type="entry name" value="Spatacsin_C"/>
    <property type="match status" value="1"/>
</dbReference>
<reference evidence="3 4" key="1">
    <citation type="submission" date="2019-12" db="EMBL/GenBank/DDBJ databases">
        <authorList>
            <person name="Alioto T."/>
            <person name="Alioto T."/>
            <person name="Gomez Garrido J."/>
        </authorList>
    </citation>
    <scope>NUCLEOTIDE SEQUENCE [LARGE SCALE GENOMIC DNA]</scope>
</reference>